<dbReference type="PROSITE" id="PS50109">
    <property type="entry name" value="HIS_KIN"/>
    <property type="match status" value="1"/>
</dbReference>
<dbReference type="Proteomes" id="UP001596472">
    <property type="component" value="Unassembled WGS sequence"/>
</dbReference>
<dbReference type="InterPro" id="IPR036097">
    <property type="entry name" value="HisK_dim/P_sf"/>
</dbReference>
<evidence type="ECO:0000313" key="10">
    <source>
        <dbReference type="Proteomes" id="UP001596472"/>
    </source>
</evidence>
<dbReference type="InterPro" id="IPR035965">
    <property type="entry name" value="PAS-like_dom_sf"/>
</dbReference>
<dbReference type="Gene3D" id="3.40.50.2300">
    <property type="match status" value="1"/>
</dbReference>
<dbReference type="PROSITE" id="PS50112">
    <property type="entry name" value="PAS"/>
    <property type="match status" value="2"/>
</dbReference>
<gene>
    <name evidence="9" type="ORF">ACFQY0_01590</name>
</gene>
<dbReference type="InterPro" id="IPR000700">
    <property type="entry name" value="PAS-assoc_C"/>
</dbReference>
<feature type="domain" description="Histidine kinase" evidence="5">
    <location>
        <begin position="274"/>
        <end position="490"/>
    </location>
</feature>
<dbReference type="InterPro" id="IPR005467">
    <property type="entry name" value="His_kinase_dom"/>
</dbReference>
<dbReference type="CDD" id="cd00075">
    <property type="entry name" value="HATPase"/>
    <property type="match status" value="1"/>
</dbReference>
<dbReference type="PROSITE" id="PS50110">
    <property type="entry name" value="RESPONSE_REGULATORY"/>
    <property type="match status" value="1"/>
</dbReference>
<dbReference type="InterPro" id="IPR000014">
    <property type="entry name" value="PAS"/>
</dbReference>
<dbReference type="SMART" id="SM00091">
    <property type="entry name" value="PAS"/>
    <property type="match status" value="2"/>
</dbReference>
<accession>A0ABW2L3I9</accession>
<dbReference type="InterPro" id="IPR003594">
    <property type="entry name" value="HATPase_dom"/>
</dbReference>
<feature type="domain" description="PAC" evidence="8">
    <location>
        <begin position="212"/>
        <end position="264"/>
    </location>
</feature>
<evidence type="ECO:0000313" key="9">
    <source>
        <dbReference type="EMBL" id="MFC7335854.1"/>
    </source>
</evidence>
<dbReference type="NCBIfam" id="TIGR00229">
    <property type="entry name" value="sensory_box"/>
    <property type="match status" value="2"/>
</dbReference>
<evidence type="ECO:0000256" key="4">
    <source>
        <dbReference type="PROSITE-ProRule" id="PRU00169"/>
    </source>
</evidence>
<sequence>MDDSWIASRLPGFRDLVAVIDDYAIYTLSPDGTVLDWNKGAEKITGFSSEEAVGRNFATFFTTKDQTSGLPASCLSISARDGDYVTEGWRLRKGAHLFWAHTTLTALRSPSGQLQGYLQVTRDLTERKTTMEALRESETRFRLLVESVQDTAIFLLDPEGHIISWNCGARRIKGYEKDEVIGRHFSLFYPPQAIAAGLPSRILQSALRDGRAQLEGWRLRKNGERFWGHVTISPLYGHEGDLQGYAKITRDLSVRKQVESLQESGKRKDAFLATLAHELRNPLAPILPGLEILLSSPDDAQTVTKIATMMRRQVDQLARLIEDLLDVSRISSGKYKLRKRVVPFSEILERALEAVGPMIEEKRHDLVVDFSQSSLQVEADHHRLSQIISNLVANAAKYTPDAGRIEVKVEASECGMLKVTIQDNGIGIPPAIQESIFELFNQGTYGESQGLGIGLTLVRSLTELHGGTIAVASAGEGKGSCFTLHLPIVSSLNESDKQVTTGDEPTSSDSHLLKVLVADDSRSVADVMAMFLEMEGMKTFVAYDGVEAVEIATKENPNLVLLDLGMPRMDGFAACLKIRKACPDTYVFALSGWGSRDDRRRSAAAGFDEHLVKPVVPDDLRRLLKEYLKHNPTQNVGGS</sequence>
<dbReference type="CDD" id="cd17580">
    <property type="entry name" value="REC_2_DhkD-like"/>
    <property type="match status" value="1"/>
</dbReference>
<dbReference type="SUPFAM" id="SSF52172">
    <property type="entry name" value="CheY-like"/>
    <property type="match status" value="1"/>
</dbReference>
<dbReference type="CDD" id="cd00130">
    <property type="entry name" value="PAS"/>
    <property type="match status" value="2"/>
</dbReference>
<reference evidence="10" key="1">
    <citation type="journal article" date="2019" name="Int. J. Syst. Evol. Microbiol.">
        <title>The Global Catalogue of Microorganisms (GCM) 10K type strain sequencing project: providing services to taxonomists for standard genome sequencing and annotation.</title>
        <authorList>
            <consortium name="The Broad Institute Genomics Platform"/>
            <consortium name="The Broad Institute Genome Sequencing Center for Infectious Disease"/>
            <person name="Wu L."/>
            <person name="Ma J."/>
        </authorList>
    </citation>
    <scope>NUCLEOTIDE SEQUENCE [LARGE SCALE GENOMIC DNA]</scope>
    <source>
        <strain evidence="10">CGMCC 4.1467</strain>
    </source>
</reference>
<dbReference type="InterPro" id="IPR036890">
    <property type="entry name" value="HATPase_C_sf"/>
</dbReference>
<dbReference type="Pfam" id="PF00512">
    <property type="entry name" value="HisKA"/>
    <property type="match status" value="1"/>
</dbReference>
<dbReference type="SUPFAM" id="SSF47384">
    <property type="entry name" value="Homodimeric domain of signal transducing histidine kinase"/>
    <property type="match status" value="1"/>
</dbReference>
<dbReference type="Gene3D" id="3.30.565.10">
    <property type="entry name" value="Histidine kinase-like ATPase, C-terminal domain"/>
    <property type="match status" value="1"/>
</dbReference>
<dbReference type="Pfam" id="PF13426">
    <property type="entry name" value="PAS_9"/>
    <property type="match status" value="2"/>
</dbReference>
<dbReference type="Pfam" id="PF02518">
    <property type="entry name" value="HATPase_c"/>
    <property type="match status" value="1"/>
</dbReference>
<protein>
    <recommendedName>
        <fullName evidence="2">histidine kinase</fullName>
        <ecNumber evidence="2">2.7.13.3</ecNumber>
    </recommendedName>
</protein>
<evidence type="ECO:0000259" key="5">
    <source>
        <dbReference type="PROSITE" id="PS50109"/>
    </source>
</evidence>
<dbReference type="SMART" id="SM00388">
    <property type="entry name" value="HisKA"/>
    <property type="match status" value="1"/>
</dbReference>
<dbReference type="SUPFAM" id="SSF55874">
    <property type="entry name" value="ATPase domain of HSP90 chaperone/DNA topoisomerase II/histidine kinase"/>
    <property type="match status" value="1"/>
</dbReference>
<dbReference type="SMART" id="SM00448">
    <property type="entry name" value="REC"/>
    <property type="match status" value="1"/>
</dbReference>
<evidence type="ECO:0000256" key="2">
    <source>
        <dbReference type="ARBA" id="ARBA00012438"/>
    </source>
</evidence>
<dbReference type="EC" id="2.7.13.3" evidence="2"/>
<dbReference type="InterPro" id="IPR001789">
    <property type="entry name" value="Sig_transdc_resp-reg_receiver"/>
</dbReference>
<proteinExistence type="predicted"/>
<dbReference type="RefSeq" id="WP_379708378.1">
    <property type="nucleotide sequence ID" value="NZ_JBHTBS010000001.1"/>
</dbReference>
<feature type="modified residue" description="4-aspartylphosphate" evidence="4">
    <location>
        <position position="563"/>
    </location>
</feature>
<dbReference type="SMART" id="SM00387">
    <property type="entry name" value="HATPase_c"/>
    <property type="match status" value="1"/>
</dbReference>
<feature type="domain" description="Response regulatory" evidence="6">
    <location>
        <begin position="514"/>
        <end position="628"/>
    </location>
</feature>
<keyword evidence="3 4" id="KW-0597">Phosphoprotein</keyword>
<comment type="caution">
    <text evidence="9">The sequence shown here is derived from an EMBL/GenBank/DDBJ whole genome shotgun (WGS) entry which is preliminary data.</text>
</comment>
<dbReference type="Gene3D" id="1.10.287.130">
    <property type="match status" value="1"/>
</dbReference>
<evidence type="ECO:0000259" key="7">
    <source>
        <dbReference type="PROSITE" id="PS50112"/>
    </source>
</evidence>
<dbReference type="PRINTS" id="PR00344">
    <property type="entry name" value="BCTRLSENSOR"/>
</dbReference>
<dbReference type="PROSITE" id="PS50113">
    <property type="entry name" value="PAC"/>
    <property type="match status" value="2"/>
</dbReference>
<dbReference type="Pfam" id="PF00072">
    <property type="entry name" value="Response_reg"/>
    <property type="match status" value="1"/>
</dbReference>
<keyword evidence="10" id="KW-1185">Reference proteome</keyword>
<feature type="domain" description="PAS" evidence="7">
    <location>
        <begin position="137"/>
        <end position="190"/>
    </location>
</feature>
<dbReference type="InterPro" id="IPR003661">
    <property type="entry name" value="HisK_dim/P_dom"/>
</dbReference>
<comment type="catalytic activity">
    <reaction evidence="1">
        <text>ATP + protein L-histidine = ADP + protein N-phospho-L-histidine.</text>
        <dbReference type="EC" id="2.7.13.3"/>
    </reaction>
</comment>
<dbReference type="InterPro" id="IPR011006">
    <property type="entry name" value="CheY-like_superfamily"/>
</dbReference>
<evidence type="ECO:0000256" key="3">
    <source>
        <dbReference type="ARBA" id="ARBA00022553"/>
    </source>
</evidence>
<dbReference type="SMART" id="SM00086">
    <property type="entry name" value="PAC"/>
    <property type="match status" value="2"/>
</dbReference>
<evidence type="ECO:0000256" key="1">
    <source>
        <dbReference type="ARBA" id="ARBA00000085"/>
    </source>
</evidence>
<feature type="domain" description="PAS" evidence="7">
    <location>
        <begin position="25"/>
        <end position="66"/>
    </location>
</feature>
<dbReference type="PANTHER" id="PTHR43547">
    <property type="entry name" value="TWO-COMPONENT HISTIDINE KINASE"/>
    <property type="match status" value="1"/>
</dbReference>
<dbReference type="InterPro" id="IPR004358">
    <property type="entry name" value="Sig_transdc_His_kin-like_C"/>
</dbReference>
<evidence type="ECO:0000259" key="6">
    <source>
        <dbReference type="PROSITE" id="PS50110"/>
    </source>
</evidence>
<dbReference type="CDD" id="cd00082">
    <property type="entry name" value="HisKA"/>
    <property type="match status" value="1"/>
</dbReference>
<dbReference type="PANTHER" id="PTHR43547:SF2">
    <property type="entry name" value="HYBRID SIGNAL TRANSDUCTION HISTIDINE KINASE C"/>
    <property type="match status" value="1"/>
</dbReference>
<dbReference type="SUPFAM" id="SSF55785">
    <property type="entry name" value="PYP-like sensor domain (PAS domain)"/>
    <property type="match status" value="2"/>
</dbReference>
<dbReference type="Gene3D" id="3.30.450.20">
    <property type="entry name" value="PAS domain"/>
    <property type="match status" value="2"/>
</dbReference>
<organism evidence="9 10">
    <name type="scientific">Haloferula chungangensis</name>
    <dbReference type="NCBI Taxonomy" id="1048331"/>
    <lineage>
        <taxon>Bacteria</taxon>
        <taxon>Pseudomonadati</taxon>
        <taxon>Verrucomicrobiota</taxon>
        <taxon>Verrucomicrobiia</taxon>
        <taxon>Verrucomicrobiales</taxon>
        <taxon>Verrucomicrobiaceae</taxon>
        <taxon>Haloferula</taxon>
    </lineage>
</organism>
<dbReference type="EMBL" id="JBHTBS010000001">
    <property type="protein sequence ID" value="MFC7335854.1"/>
    <property type="molecule type" value="Genomic_DNA"/>
</dbReference>
<feature type="domain" description="PAC" evidence="8">
    <location>
        <begin position="84"/>
        <end position="136"/>
    </location>
</feature>
<name>A0ABW2L3I9_9BACT</name>
<dbReference type="InterPro" id="IPR001610">
    <property type="entry name" value="PAC"/>
</dbReference>
<evidence type="ECO:0000259" key="8">
    <source>
        <dbReference type="PROSITE" id="PS50113"/>
    </source>
</evidence>